<dbReference type="OrthoDB" id="9798736at2"/>
<dbReference type="AlphaFoldDB" id="A0A4R6VB55"/>
<dbReference type="Proteomes" id="UP000295657">
    <property type="component" value="Unassembled WGS sequence"/>
</dbReference>
<accession>A0A4R6VB55</accession>
<gene>
    <name evidence="4" type="primary">citD</name>
    <name evidence="6" type="ORF">EDC45_0054</name>
</gene>
<proteinExistence type="inferred from homology"/>
<dbReference type="EMBL" id="SNYQ01000001">
    <property type="protein sequence ID" value="TDQ59407.1"/>
    <property type="molecule type" value="Genomic_DNA"/>
</dbReference>
<feature type="modified residue" description="O-(phosphoribosyl dephospho-coenzyme A)serine" evidence="4 5">
    <location>
        <position position="14"/>
    </location>
</feature>
<dbReference type="HAMAP" id="MF_00805">
    <property type="entry name" value="CitD"/>
    <property type="match status" value="1"/>
</dbReference>
<dbReference type="PIRSF" id="PIRSF002736">
    <property type="entry name" value="Citrt_lyas_gamma"/>
    <property type="match status" value="1"/>
</dbReference>
<comment type="subcellular location">
    <subcellularLocation>
        <location evidence="1 4">Cytoplasm</location>
    </subcellularLocation>
</comment>
<dbReference type="InterPro" id="IPR023439">
    <property type="entry name" value="Mal_deCO2ase/Cit_lyase_ACP"/>
</dbReference>
<comment type="caution">
    <text evidence="6">The sequence shown here is derived from an EMBL/GenBank/DDBJ whole genome shotgun (WGS) entry which is preliminary data.</text>
</comment>
<sequence>MKIIRPAAAGSLESSDALIQVAPAAVTEIEINSVVGKQFGADILNTVEQVLKQLAVDSAHIIIEDKGALDCVLRARLKAALLRASAQPVNWENII</sequence>
<evidence type="ECO:0000256" key="1">
    <source>
        <dbReference type="ARBA" id="ARBA00004496"/>
    </source>
</evidence>
<keyword evidence="3 4" id="KW-0597">Phosphoprotein</keyword>
<organism evidence="6 7">
    <name type="scientific">Mesocricetibacter intestinalis</name>
    <dbReference type="NCBI Taxonomy" id="1521930"/>
    <lineage>
        <taxon>Bacteria</taxon>
        <taxon>Pseudomonadati</taxon>
        <taxon>Pseudomonadota</taxon>
        <taxon>Gammaproteobacteria</taxon>
        <taxon>Pasteurellales</taxon>
        <taxon>Pasteurellaceae</taxon>
        <taxon>Mesocricetibacter</taxon>
    </lineage>
</organism>
<evidence type="ECO:0000256" key="4">
    <source>
        <dbReference type="HAMAP-Rule" id="MF_00805"/>
    </source>
</evidence>
<evidence type="ECO:0000256" key="5">
    <source>
        <dbReference type="PIRSR" id="PIRSR002736-50"/>
    </source>
</evidence>
<name>A0A4R6VB55_9PAST</name>
<protein>
    <recommendedName>
        <fullName evidence="4">Citrate lyase acyl carrier protein</fullName>
    </recommendedName>
    <alternativeName>
        <fullName evidence="4">Citrate lyase gamma chain</fullName>
    </alternativeName>
</protein>
<evidence type="ECO:0000313" key="7">
    <source>
        <dbReference type="Proteomes" id="UP000295657"/>
    </source>
</evidence>
<keyword evidence="6" id="KW-0456">Lyase</keyword>
<dbReference type="GO" id="GO:0005737">
    <property type="term" value="C:cytoplasm"/>
    <property type="evidence" value="ECO:0007669"/>
    <property type="project" value="UniProtKB-SubCell"/>
</dbReference>
<dbReference type="NCBIfam" id="NF009726">
    <property type="entry name" value="PRK13253.1"/>
    <property type="match status" value="1"/>
</dbReference>
<comment type="function">
    <text evidence="4">Covalent carrier of the coenzyme of citrate lyase.</text>
</comment>
<keyword evidence="7" id="KW-1185">Reference proteome</keyword>
<comment type="similarity">
    <text evidence="4">Belongs to the CitD family.</text>
</comment>
<comment type="subunit">
    <text evidence="4">Oligomer with a subunit composition of (alpha,beta,gamma)6.</text>
</comment>
<evidence type="ECO:0000313" key="6">
    <source>
        <dbReference type="EMBL" id="TDQ59407.1"/>
    </source>
</evidence>
<dbReference type="RefSeq" id="WP_133542305.1">
    <property type="nucleotide sequence ID" value="NZ_SNYQ01000001.1"/>
</dbReference>
<dbReference type="GO" id="GO:0016829">
    <property type="term" value="F:lyase activity"/>
    <property type="evidence" value="ECO:0007669"/>
    <property type="project" value="UniProtKB-KW"/>
</dbReference>
<dbReference type="InterPro" id="IPR006495">
    <property type="entry name" value="CitD"/>
</dbReference>
<evidence type="ECO:0000256" key="3">
    <source>
        <dbReference type="ARBA" id="ARBA00022553"/>
    </source>
</evidence>
<dbReference type="NCBIfam" id="TIGR01608">
    <property type="entry name" value="citD"/>
    <property type="match status" value="1"/>
</dbReference>
<keyword evidence="2 4" id="KW-0963">Cytoplasm</keyword>
<evidence type="ECO:0000256" key="2">
    <source>
        <dbReference type="ARBA" id="ARBA00022490"/>
    </source>
</evidence>
<reference evidence="6 7" key="1">
    <citation type="submission" date="2019-03" db="EMBL/GenBank/DDBJ databases">
        <title>Genomic Encyclopedia of Type Strains, Phase IV (KMG-IV): sequencing the most valuable type-strain genomes for metagenomic binning, comparative biology and taxonomic classification.</title>
        <authorList>
            <person name="Goeker M."/>
        </authorList>
    </citation>
    <scope>NUCLEOTIDE SEQUENCE [LARGE SCALE GENOMIC DNA]</scope>
    <source>
        <strain evidence="6 7">DSM 28403</strain>
    </source>
</reference>
<dbReference type="Pfam" id="PF06857">
    <property type="entry name" value="ACP"/>
    <property type="match status" value="1"/>
</dbReference>